<dbReference type="GO" id="GO:0003677">
    <property type="term" value="F:DNA binding"/>
    <property type="evidence" value="ECO:0007669"/>
    <property type="project" value="UniProtKB-KW"/>
</dbReference>
<keyword evidence="6" id="KW-1185">Reference proteome</keyword>
<dbReference type="InterPro" id="IPR009061">
    <property type="entry name" value="DNA-bd_dom_put_sf"/>
</dbReference>
<feature type="domain" description="HTH merR-type" evidence="4">
    <location>
        <begin position="8"/>
        <end position="75"/>
    </location>
</feature>
<evidence type="ECO:0000313" key="5">
    <source>
        <dbReference type="EMBL" id="RZT85590.1"/>
    </source>
</evidence>
<dbReference type="EMBL" id="SHKL01000001">
    <property type="protein sequence ID" value="RZT85590.1"/>
    <property type="molecule type" value="Genomic_DNA"/>
</dbReference>
<evidence type="ECO:0000313" key="6">
    <source>
        <dbReference type="Proteomes" id="UP000291591"/>
    </source>
</evidence>
<dbReference type="PROSITE" id="PS00552">
    <property type="entry name" value="HTH_MERR_1"/>
    <property type="match status" value="1"/>
</dbReference>
<keyword evidence="3" id="KW-0804">Transcription</keyword>
<evidence type="ECO:0000256" key="1">
    <source>
        <dbReference type="ARBA" id="ARBA00023015"/>
    </source>
</evidence>
<protein>
    <submittedName>
        <fullName evidence="5">DNA-binding transcriptional MerR regulator</fullName>
    </submittedName>
</protein>
<dbReference type="Pfam" id="PF13411">
    <property type="entry name" value="MerR_1"/>
    <property type="match status" value="1"/>
</dbReference>
<name>A0A4V2FQS9_PSEST</name>
<dbReference type="PANTHER" id="PTHR30204">
    <property type="entry name" value="REDOX-CYCLING DRUG-SENSING TRANSCRIPTIONAL ACTIVATOR SOXR"/>
    <property type="match status" value="1"/>
</dbReference>
<keyword evidence="1" id="KW-0805">Transcription regulation</keyword>
<evidence type="ECO:0000259" key="4">
    <source>
        <dbReference type="PROSITE" id="PS50937"/>
    </source>
</evidence>
<organism evidence="5 6">
    <name type="scientific">Pseudonocardia sediminis</name>
    <dbReference type="NCBI Taxonomy" id="1397368"/>
    <lineage>
        <taxon>Bacteria</taxon>
        <taxon>Bacillati</taxon>
        <taxon>Actinomycetota</taxon>
        <taxon>Actinomycetes</taxon>
        <taxon>Pseudonocardiales</taxon>
        <taxon>Pseudonocardiaceae</taxon>
        <taxon>Pseudonocardia</taxon>
    </lineage>
</organism>
<dbReference type="SMART" id="SM00422">
    <property type="entry name" value="HTH_MERR"/>
    <property type="match status" value="1"/>
</dbReference>
<dbReference type="AlphaFoldDB" id="A0A4V2FQS9"/>
<comment type="caution">
    <text evidence="5">The sequence shown here is derived from an EMBL/GenBank/DDBJ whole genome shotgun (WGS) entry which is preliminary data.</text>
</comment>
<dbReference type="Proteomes" id="UP000291591">
    <property type="component" value="Unassembled WGS sequence"/>
</dbReference>
<dbReference type="PRINTS" id="PR00040">
    <property type="entry name" value="HTHMERR"/>
</dbReference>
<accession>A0A4V2FQS9</accession>
<dbReference type="Gene3D" id="1.10.1660.10">
    <property type="match status" value="1"/>
</dbReference>
<dbReference type="InterPro" id="IPR047057">
    <property type="entry name" value="MerR_fam"/>
</dbReference>
<reference evidence="5 6" key="1">
    <citation type="submission" date="2019-02" db="EMBL/GenBank/DDBJ databases">
        <title>Sequencing the genomes of 1000 actinobacteria strains.</title>
        <authorList>
            <person name="Klenk H.-P."/>
        </authorList>
    </citation>
    <scope>NUCLEOTIDE SEQUENCE [LARGE SCALE GENOMIC DNA]</scope>
    <source>
        <strain evidence="5 6">DSM 45779</strain>
    </source>
</reference>
<dbReference type="OrthoDB" id="4569196at2"/>
<gene>
    <name evidence="5" type="ORF">EV383_2465</name>
</gene>
<dbReference type="GO" id="GO:0003700">
    <property type="term" value="F:DNA-binding transcription factor activity"/>
    <property type="evidence" value="ECO:0007669"/>
    <property type="project" value="InterPro"/>
</dbReference>
<dbReference type="PROSITE" id="PS50937">
    <property type="entry name" value="HTH_MERR_2"/>
    <property type="match status" value="1"/>
</dbReference>
<evidence type="ECO:0000256" key="2">
    <source>
        <dbReference type="ARBA" id="ARBA00023125"/>
    </source>
</evidence>
<dbReference type="InterPro" id="IPR000551">
    <property type="entry name" value="MerR-type_HTH_dom"/>
</dbReference>
<evidence type="ECO:0000256" key="3">
    <source>
        <dbReference type="ARBA" id="ARBA00023163"/>
    </source>
</evidence>
<sequence>MSDDGSVSIGQAAARSGVSAKAIRLYEARGLLPTTARTATGHRVFDAGDLEVLNFITRAKSAGLRLSEIKTVLEIQRAGRAPCGHVLGLLDDRVAEIDSTMRSLSTLRQRIIELRDRTDRGLEQSGLCSILSAADPSDGLDDDGRAR</sequence>
<dbReference type="RefSeq" id="WP_130290023.1">
    <property type="nucleotide sequence ID" value="NZ_SHKL01000001.1"/>
</dbReference>
<dbReference type="SUPFAM" id="SSF46955">
    <property type="entry name" value="Putative DNA-binding domain"/>
    <property type="match status" value="1"/>
</dbReference>
<dbReference type="PANTHER" id="PTHR30204:SF94">
    <property type="entry name" value="HEAVY METAL-DEPENDENT TRANSCRIPTIONAL REGULATOR HI_0293-RELATED"/>
    <property type="match status" value="1"/>
</dbReference>
<proteinExistence type="predicted"/>
<keyword evidence="2 5" id="KW-0238">DNA-binding</keyword>